<evidence type="ECO:0000313" key="2">
    <source>
        <dbReference type="EMBL" id="QKG71534.1"/>
    </source>
</evidence>
<dbReference type="PANTHER" id="PTHR40590:SF1">
    <property type="entry name" value="CYTOPLASMIC PROTEIN"/>
    <property type="match status" value="1"/>
</dbReference>
<organism evidence="2 3">
    <name type="scientific">Erythrobacter mangrovi</name>
    <dbReference type="NCBI Taxonomy" id="2739433"/>
    <lineage>
        <taxon>Bacteria</taxon>
        <taxon>Pseudomonadati</taxon>
        <taxon>Pseudomonadota</taxon>
        <taxon>Alphaproteobacteria</taxon>
        <taxon>Sphingomonadales</taxon>
        <taxon>Erythrobacteraceae</taxon>
        <taxon>Erythrobacter/Porphyrobacter group</taxon>
        <taxon>Erythrobacter</taxon>
    </lineage>
</organism>
<reference evidence="2 3" key="1">
    <citation type="submission" date="2020-05" db="EMBL/GenBank/DDBJ databases">
        <title>Erythrobacter mangrovi sp. nov., isolated from rhizosphere soil of mangrove plant (Kandelia candel).</title>
        <authorList>
            <person name="Ye Y.H."/>
        </authorList>
    </citation>
    <scope>NUCLEOTIDE SEQUENCE [LARGE SCALE GENOMIC DNA]</scope>
    <source>
        <strain evidence="2 3">EB310</strain>
    </source>
</reference>
<dbReference type="Proteomes" id="UP000504693">
    <property type="component" value="Chromosome"/>
</dbReference>
<dbReference type="KEGG" id="emv:HQR01_09255"/>
<dbReference type="EMBL" id="CP053921">
    <property type="protein sequence ID" value="QKG71534.1"/>
    <property type="molecule type" value="Genomic_DNA"/>
</dbReference>
<feature type="chain" id="PRO_5029018003" evidence="1">
    <location>
        <begin position="22"/>
        <end position="292"/>
    </location>
</feature>
<evidence type="ECO:0000256" key="1">
    <source>
        <dbReference type="SAM" id="SignalP"/>
    </source>
</evidence>
<dbReference type="PANTHER" id="PTHR40590">
    <property type="entry name" value="CYTOPLASMIC PROTEIN-RELATED"/>
    <property type="match status" value="1"/>
</dbReference>
<name>A0A7D3XQU3_9SPHN</name>
<dbReference type="InterPro" id="IPR047111">
    <property type="entry name" value="YbaP-like"/>
</dbReference>
<keyword evidence="1" id="KW-0732">Signal</keyword>
<dbReference type="CDD" id="cd14789">
    <property type="entry name" value="Tiki"/>
    <property type="match status" value="1"/>
</dbReference>
<evidence type="ECO:0000313" key="3">
    <source>
        <dbReference type="Proteomes" id="UP000504693"/>
    </source>
</evidence>
<dbReference type="PROSITE" id="PS51257">
    <property type="entry name" value="PROKAR_LIPOPROTEIN"/>
    <property type="match status" value="1"/>
</dbReference>
<dbReference type="Pfam" id="PF01963">
    <property type="entry name" value="TraB_PrgY_gumN"/>
    <property type="match status" value="1"/>
</dbReference>
<sequence>MKRLLSCLAIALALTACQPRADESAGPKTYPALWEITGPDGQVEGWLFGTIHALPDDVEWQSPKLTKAMGDADMLVVEVANLDDGAALSKLFEDMAFDTPGGPIRQRIVPDLHEEFDKLLVEARVRSSYFDPMESWAAALALAQVAQDGESENGVDRALIDDFKGREIVELEGAKAQLSIFDSLPEKEQRDLLNAVLSEAAEYGDQSARLASVWSSGDLDELTRVSQRGILSDKELKQALLVDRNAAWTAQLENLFSANERPLVAVGAGHLLGPEGLPAQLEKIGYVVRRIE</sequence>
<dbReference type="RefSeq" id="WP_173214555.1">
    <property type="nucleotide sequence ID" value="NZ_CP053921.1"/>
</dbReference>
<proteinExistence type="predicted"/>
<dbReference type="AlphaFoldDB" id="A0A7D3XQU3"/>
<feature type="signal peptide" evidence="1">
    <location>
        <begin position="1"/>
        <end position="21"/>
    </location>
</feature>
<dbReference type="InterPro" id="IPR002816">
    <property type="entry name" value="TraB/PrgY/GumN_fam"/>
</dbReference>
<gene>
    <name evidence="2" type="ORF">HQR01_09255</name>
</gene>
<keyword evidence="3" id="KW-1185">Reference proteome</keyword>
<accession>A0A7D3XQU3</accession>
<protein>
    <submittedName>
        <fullName evidence="2">TraB/GumN family protein</fullName>
    </submittedName>
</protein>